<gene>
    <name evidence="5" type="ORF">PLOB_00035621</name>
</gene>
<comment type="similarity">
    <text evidence="3">Belongs to the MEIOB family.</text>
</comment>
<reference evidence="5 6" key="1">
    <citation type="submission" date="2022-05" db="EMBL/GenBank/DDBJ databases">
        <authorList>
            <consortium name="Genoscope - CEA"/>
            <person name="William W."/>
        </authorList>
    </citation>
    <scope>NUCLEOTIDE SEQUENCE [LARGE SCALE GENOMIC DNA]</scope>
</reference>
<keyword evidence="6" id="KW-1185">Reference proteome</keyword>
<proteinExistence type="inferred from homology"/>
<dbReference type="InterPro" id="IPR052469">
    <property type="entry name" value="MEIOB"/>
</dbReference>
<dbReference type="EMBL" id="CALNXK010000005">
    <property type="protein sequence ID" value="CAH3036910.1"/>
    <property type="molecule type" value="Genomic_DNA"/>
</dbReference>
<dbReference type="SUPFAM" id="SSF50249">
    <property type="entry name" value="Nucleic acid-binding proteins"/>
    <property type="match status" value="2"/>
</dbReference>
<dbReference type="InterPro" id="IPR012340">
    <property type="entry name" value="NA-bd_OB-fold"/>
</dbReference>
<dbReference type="Pfam" id="PF24903">
    <property type="entry name" value="OB_MEIOB_N"/>
    <property type="match status" value="1"/>
</dbReference>
<keyword evidence="2" id="KW-0469">Meiosis</keyword>
<name>A0ABN8MVD5_9CNID</name>
<accession>A0ABN8MVD5</accession>
<evidence type="ECO:0000313" key="6">
    <source>
        <dbReference type="Proteomes" id="UP001159405"/>
    </source>
</evidence>
<dbReference type="PANTHER" id="PTHR21166:SF2">
    <property type="entry name" value="CELL DIVISION CONTROL PROTEIN 24 OB DOMAIN-CONTAINING PROTEIN-RELATED"/>
    <property type="match status" value="1"/>
</dbReference>
<dbReference type="Proteomes" id="UP001159405">
    <property type="component" value="Unassembled WGS sequence"/>
</dbReference>
<evidence type="ECO:0000256" key="1">
    <source>
        <dbReference type="ARBA" id="ARBA00023125"/>
    </source>
</evidence>
<sequence>MTFNGFGTQTAWPDGTGFGGEGQISNGRISICDLSQGTNQCNLVGLVMAKQPVHSFPDRKNPGREKYHFFFTLRDSPADFINVNCWGTENYIENLSKSFRINDIVEVRNPQIQNKQSSEAEEKWRPWTPSPYQLHVSETHSSVSLFSGWDTSVFDRISHIPVKTSNDFYTLGDIIANDQNLHGEHVNIQAVVKSVGLPKDIITKTGKHVKRCEVLLFDETCMSFPLVMWDEESIELAQTWMPKDMILFIADVKATFDDFKKCMIATCDHKTIITANPDTMEARYLYNYAQSLELLDDDPLNNPESSLMDSLENVTEVYNVQQLKQLMSEAENSLQPSEIMGIVYAFVTSFDIDRDEKPIVTSRCTACNQRVVLLSDTCLNPACTRVTANPGGGSSTVKTQFELGISLSDHTGTISNCRLTEPCAESMCGCKATDMAHWNITQLTELKVQFLLEKCKVYFKVATSNRLSSSAKKWIRLLSCTLADSREAAESLQFRN</sequence>
<evidence type="ECO:0000313" key="5">
    <source>
        <dbReference type="EMBL" id="CAH3036910.1"/>
    </source>
</evidence>
<organism evidence="5 6">
    <name type="scientific">Porites lobata</name>
    <dbReference type="NCBI Taxonomy" id="104759"/>
    <lineage>
        <taxon>Eukaryota</taxon>
        <taxon>Metazoa</taxon>
        <taxon>Cnidaria</taxon>
        <taxon>Anthozoa</taxon>
        <taxon>Hexacorallia</taxon>
        <taxon>Scleractinia</taxon>
        <taxon>Fungiina</taxon>
        <taxon>Poritidae</taxon>
        <taxon>Porites</taxon>
    </lineage>
</organism>
<evidence type="ECO:0000259" key="4">
    <source>
        <dbReference type="Pfam" id="PF24903"/>
    </source>
</evidence>
<evidence type="ECO:0000256" key="2">
    <source>
        <dbReference type="ARBA" id="ARBA00023254"/>
    </source>
</evidence>
<evidence type="ECO:0000256" key="3">
    <source>
        <dbReference type="ARBA" id="ARBA00038329"/>
    </source>
</evidence>
<feature type="domain" description="MEIOB-like N-terminal" evidence="4">
    <location>
        <begin position="27"/>
        <end position="163"/>
    </location>
</feature>
<keyword evidence="1" id="KW-0238">DNA-binding</keyword>
<protein>
    <recommendedName>
        <fullName evidence="4">MEIOB-like N-terminal domain-containing protein</fullName>
    </recommendedName>
</protein>
<comment type="caution">
    <text evidence="5">The sequence shown here is derived from an EMBL/GenBank/DDBJ whole genome shotgun (WGS) entry which is preliminary data.</text>
</comment>
<dbReference type="InterPro" id="IPR056880">
    <property type="entry name" value="OB_MEIOB_N"/>
</dbReference>
<dbReference type="PANTHER" id="PTHR21166">
    <property type="entry name" value="CELL DIVISION CONTROL PROTEIN 24 OB DOMAIN-CONTAINING PROTEIN-RELATED"/>
    <property type="match status" value="1"/>
</dbReference>
<dbReference type="Gene3D" id="2.40.50.140">
    <property type="entry name" value="Nucleic acid-binding proteins"/>
    <property type="match status" value="2"/>
</dbReference>